<keyword evidence="4" id="KW-0675">Receptor</keyword>
<dbReference type="InterPro" id="IPR000504">
    <property type="entry name" value="RRM_dom"/>
</dbReference>
<keyword evidence="5" id="KW-1185">Reference proteome</keyword>
<dbReference type="Gene3D" id="3.30.70.330">
    <property type="match status" value="1"/>
</dbReference>
<dbReference type="SUPFAM" id="SSF54928">
    <property type="entry name" value="RNA-binding domain, RBD"/>
    <property type="match status" value="1"/>
</dbReference>
<dbReference type="InterPro" id="IPR052600">
    <property type="entry name" value="Nuc_rcpt_coact/corep"/>
</dbReference>
<keyword evidence="1" id="KW-0694">RNA-binding</keyword>
<accession>A0AAV3Y6S3</accession>
<dbReference type="InterPro" id="IPR035979">
    <property type="entry name" value="RBD_domain_sf"/>
</dbReference>
<evidence type="ECO:0000313" key="4">
    <source>
        <dbReference type="EMBL" id="GFN77973.1"/>
    </source>
</evidence>
<organism evidence="4 5">
    <name type="scientific">Plakobranchus ocellatus</name>
    <dbReference type="NCBI Taxonomy" id="259542"/>
    <lineage>
        <taxon>Eukaryota</taxon>
        <taxon>Metazoa</taxon>
        <taxon>Spiralia</taxon>
        <taxon>Lophotrochozoa</taxon>
        <taxon>Mollusca</taxon>
        <taxon>Gastropoda</taxon>
        <taxon>Heterobranchia</taxon>
        <taxon>Euthyneura</taxon>
        <taxon>Panpulmonata</taxon>
        <taxon>Sacoglossa</taxon>
        <taxon>Placobranchoidea</taxon>
        <taxon>Plakobranchidae</taxon>
        <taxon>Plakobranchus</taxon>
    </lineage>
</organism>
<feature type="domain" description="RRM" evidence="3">
    <location>
        <begin position="140"/>
        <end position="212"/>
    </location>
</feature>
<evidence type="ECO:0000259" key="3">
    <source>
        <dbReference type="PROSITE" id="PS50102"/>
    </source>
</evidence>
<feature type="compositionally biased region" description="Low complexity" evidence="2">
    <location>
        <begin position="560"/>
        <end position="577"/>
    </location>
</feature>
<dbReference type="Proteomes" id="UP000735302">
    <property type="component" value="Unassembled WGS sequence"/>
</dbReference>
<protein>
    <submittedName>
        <fullName evidence="4">Nuclear receptor coactivator 5</fullName>
    </submittedName>
</protein>
<feature type="region of interest" description="Disordered" evidence="2">
    <location>
        <begin position="210"/>
        <end position="255"/>
    </location>
</feature>
<feature type="compositionally biased region" description="Pro residues" evidence="2">
    <location>
        <begin position="578"/>
        <end position="589"/>
    </location>
</feature>
<dbReference type="InterPro" id="IPR036621">
    <property type="entry name" value="Anticodon-bd_dom_sf"/>
</dbReference>
<feature type="compositionally biased region" description="Polar residues" evidence="2">
    <location>
        <begin position="510"/>
        <end position="526"/>
    </location>
</feature>
<dbReference type="GO" id="GO:0003723">
    <property type="term" value="F:RNA binding"/>
    <property type="evidence" value="ECO:0007669"/>
    <property type="project" value="UniProtKB-UniRule"/>
</dbReference>
<dbReference type="Pfam" id="PF00076">
    <property type="entry name" value="RRM_1"/>
    <property type="match status" value="1"/>
</dbReference>
<feature type="region of interest" description="Disordered" evidence="2">
    <location>
        <begin position="1"/>
        <end position="128"/>
    </location>
</feature>
<proteinExistence type="predicted"/>
<dbReference type="PANTHER" id="PTHR23295:SF6">
    <property type="entry name" value="NEOSIN, ISOFORM A"/>
    <property type="match status" value="1"/>
</dbReference>
<evidence type="ECO:0000256" key="1">
    <source>
        <dbReference type="PROSITE-ProRule" id="PRU00176"/>
    </source>
</evidence>
<feature type="compositionally biased region" description="Polar residues" evidence="2">
    <location>
        <begin position="695"/>
        <end position="714"/>
    </location>
</feature>
<feature type="compositionally biased region" description="Polar residues" evidence="2">
    <location>
        <begin position="590"/>
        <end position="609"/>
    </location>
</feature>
<feature type="compositionally biased region" description="Basic and acidic residues" evidence="2">
    <location>
        <begin position="58"/>
        <end position="68"/>
    </location>
</feature>
<dbReference type="InterPro" id="IPR012677">
    <property type="entry name" value="Nucleotide-bd_a/b_plait_sf"/>
</dbReference>
<sequence>MSLPWLSSNFKRSTKSRSRSSSSDSEKKKTRIDEFGRTVPVKSRSRSKSRSRKRSRSRSRDRQRSSRERGRRHIGRGRGFDRPSRGFGTKGPVRREEKGAKRRRNRSGSQSSDSNSSFDRETSRPAVRPVASNELKYTCARLFVANVSYKEMNKSDLVKHFEKYGQVLDLLLHPKNYAFVQYSKEEDARLALEGENGSTFQGYRLEVKMAQDGKRDSNSIRGGRGRGRGAAPHDKGWGPGRDDPFIDGPGGPRMPHPPIPGEFGMRDPYFPPLDPYRSYPDPWYPGPSDPYGPAPFADPYLDPFAARAPPPPPPPPLQPATPPAKVECQIYLVSPKLRAYGEDIEQRVKEHCIITGLAVMPEGHTATQMLEELTDRDGLFAVFVNTQNEAHRSLTLNILHGTPQEHRNMPMNDAIELIGRSFEEYVDTLREKAKAASAASSAIDDTPKPDTFTSASRVFLPASSEVAYLLNLLADNRALTISELGDVIQYLKDRRDKLIDAERRPLATDASATTFSKPQPQTSNVPNADDLTEKILNLISSTSGGLQGLISSVNVNNAIQQQQQQQAHDQQKQQSFQPAPPPPPPPPPHQTSTPNTVMSSGKSTMINFDNPNVQKALDNLIQSSPVLRQTFTSTVSPASTEPPAPSIDSVSQMVGRSSMKGYGQAVGPDALVGGGGAGPESYGMFRMQRPPQPMGATSNTVGLTRPQTYNQEPF</sequence>
<feature type="compositionally biased region" description="Basic residues" evidence="2">
    <location>
        <begin position="43"/>
        <end position="57"/>
    </location>
</feature>
<evidence type="ECO:0000256" key="2">
    <source>
        <dbReference type="SAM" id="MobiDB-lite"/>
    </source>
</evidence>
<dbReference type="SUPFAM" id="SSF52954">
    <property type="entry name" value="Class II aaRS ABD-related"/>
    <property type="match status" value="1"/>
</dbReference>
<feature type="region of interest" description="Disordered" evidence="2">
    <location>
        <begin position="560"/>
        <end position="609"/>
    </location>
</feature>
<reference evidence="4 5" key="1">
    <citation type="journal article" date="2021" name="Elife">
        <title>Chloroplast acquisition without the gene transfer in kleptoplastic sea slugs, Plakobranchus ocellatus.</title>
        <authorList>
            <person name="Maeda T."/>
            <person name="Takahashi S."/>
            <person name="Yoshida T."/>
            <person name="Shimamura S."/>
            <person name="Takaki Y."/>
            <person name="Nagai Y."/>
            <person name="Toyoda A."/>
            <person name="Suzuki Y."/>
            <person name="Arimoto A."/>
            <person name="Ishii H."/>
            <person name="Satoh N."/>
            <person name="Nishiyama T."/>
            <person name="Hasebe M."/>
            <person name="Maruyama T."/>
            <person name="Minagawa J."/>
            <person name="Obokata J."/>
            <person name="Shigenobu S."/>
        </authorList>
    </citation>
    <scope>NUCLEOTIDE SEQUENCE [LARGE SCALE GENOMIC DNA]</scope>
</reference>
<name>A0AAV3Y6S3_9GAST</name>
<feature type="compositionally biased region" description="Low complexity" evidence="2">
    <location>
        <begin position="107"/>
        <end position="117"/>
    </location>
</feature>
<feature type="region of interest" description="Disordered" evidence="2">
    <location>
        <begin position="502"/>
        <end position="527"/>
    </location>
</feature>
<dbReference type="EMBL" id="BLXT01000514">
    <property type="protein sequence ID" value="GFN77973.1"/>
    <property type="molecule type" value="Genomic_DNA"/>
</dbReference>
<evidence type="ECO:0000313" key="5">
    <source>
        <dbReference type="Proteomes" id="UP000735302"/>
    </source>
</evidence>
<dbReference type="PANTHER" id="PTHR23295">
    <property type="entry name" value="NUCLEAR RECEPTOR COACTIVATOR 5-RELATED"/>
    <property type="match status" value="1"/>
</dbReference>
<feature type="compositionally biased region" description="Basic and acidic residues" evidence="2">
    <location>
        <begin position="24"/>
        <end position="36"/>
    </location>
</feature>
<dbReference type="AlphaFoldDB" id="A0AAV3Y6S3"/>
<comment type="caution">
    <text evidence="4">The sequence shown here is derived from an EMBL/GenBank/DDBJ whole genome shotgun (WGS) entry which is preliminary data.</text>
</comment>
<dbReference type="PROSITE" id="PS50102">
    <property type="entry name" value="RRM"/>
    <property type="match status" value="1"/>
</dbReference>
<gene>
    <name evidence="4" type="ORF">PoB_000447900</name>
</gene>
<dbReference type="SMART" id="SM00360">
    <property type="entry name" value="RRM"/>
    <property type="match status" value="1"/>
</dbReference>
<feature type="compositionally biased region" description="Basic and acidic residues" evidence="2">
    <location>
        <begin position="231"/>
        <end position="244"/>
    </location>
</feature>
<dbReference type="Gene3D" id="3.40.50.800">
    <property type="entry name" value="Anticodon-binding domain"/>
    <property type="match status" value="1"/>
</dbReference>
<feature type="region of interest" description="Disordered" evidence="2">
    <location>
        <begin position="681"/>
        <end position="714"/>
    </location>
</feature>